<gene>
    <name evidence="2" type="ORF">BDV95DRAFT_639513</name>
</gene>
<evidence type="ECO:0000313" key="3">
    <source>
        <dbReference type="Proteomes" id="UP000481861"/>
    </source>
</evidence>
<reference evidence="2 3" key="1">
    <citation type="submission" date="2020-01" db="EMBL/GenBank/DDBJ databases">
        <authorList>
            <consortium name="DOE Joint Genome Institute"/>
            <person name="Haridas S."/>
            <person name="Albert R."/>
            <person name="Binder M."/>
            <person name="Bloem J."/>
            <person name="Labutti K."/>
            <person name="Salamov A."/>
            <person name="Andreopoulos B."/>
            <person name="Baker S.E."/>
            <person name="Barry K."/>
            <person name="Bills G."/>
            <person name="Bluhm B.H."/>
            <person name="Cannon C."/>
            <person name="Castanera R."/>
            <person name="Culley D.E."/>
            <person name="Daum C."/>
            <person name="Ezra D."/>
            <person name="Gonzalez J.B."/>
            <person name="Henrissat B."/>
            <person name="Kuo A."/>
            <person name="Liang C."/>
            <person name="Lipzen A."/>
            <person name="Lutzoni F."/>
            <person name="Magnuson J."/>
            <person name="Mondo S."/>
            <person name="Nolan M."/>
            <person name="Ohm R."/>
            <person name="Pangilinan J."/>
            <person name="Park H.-J.H."/>
            <person name="Ramirez L."/>
            <person name="Alfaro M."/>
            <person name="Sun H."/>
            <person name="Tritt A."/>
            <person name="Yoshinaga Y."/>
            <person name="Zwiers L.-H.L."/>
            <person name="Turgeon B.G."/>
            <person name="Goodwin S.B."/>
            <person name="Spatafora J.W."/>
            <person name="Crous P.W."/>
            <person name="Grigoriev I.V."/>
        </authorList>
    </citation>
    <scope>NUCLEOTIDE SEQUENCE [LARGE SCALE GENOMIC DNA]</scope>
    <source>
        <strain evidence="2 3">CBS 611.86</strain>
    </source>
</reference>
<comment type="caution">
    <text evidence="2">The sequence shown here is derived from an EMBL/GenBank/DDBJ whole genome shotgun (WGS) entry which is preliminary data.</text>
</comment>
<dbReference type="EMBL" id="JAADJZ010000014">
    <property type="protein sequence ID" value="KAF2870220.1"/>
    <property type="molecule type" value="Genomic_DNA"/>
</dbReference>
<feature type="compositionally biased region" description="Basic and acidic residues" evidence="1">
    <location>
        <begin position="74"/>
        <end position="84"/>
    </location>
</feature>
<protein>
    <submittedName>
        <fullName evidence="2">Uncharacterized protein</fullName>
    </submittedName>
</protein>
<feature type="compositionally biased region" description="Basic and acidic residues" evidence="1">
    <location>
        <begin position="16"/>
        <end position="28"/>
    </location>
</feature>
<proteinExistence type="predicted"/>
<sequence length="533" mass="55287">MAAKKMAGVAGSTKMNAKDAKKAREQAAKLKVKAKREEAARKAKAAQTAVVPNIKDVRMASKSEIDSSAGQDEVQEKAQEVEHESVVEKLTVDTAVGEKAAGVDTSSAPIAAAADEKVTSNKTVVNDADIVSAAKVAAEKSISSSEQASSEKVASSDVNKSFPSSPTSGNVTPKTPVANADKKDDPIPAIVITKPAEDKVWMIDPPSDDIFANMDSCPKEAMARRGRNGLLPNKTRLVYVGPEGDISGSVKRLPKTWVDDSNVGNGDDETEVKNEDFGREICGVGELADSRRSEPGPMIGDSAVAGGGDFKTPELMATLLAAAKANGGRLAPLAVGKKFTTPPTADECRLFNAICGSSLPTVDTFAAAPKVSLTECKALLRNDPAIITVTFGKNDAAAPKASSTERNAFPFNNPAIISATLRKNDTATPKASPTEGRVLLNDPAIISVTATATLDKENDAAAKQIMAMIGIQRVDTPTQTAVAPLMTGLSQVAEADLPIAAGSKLSGFAGEFVPRSSLSAKAANFTPGAMITA</sequence>
<keyword evidence="3" id="KW-1185">Reference proteome</keyword>
<evidence type="ECO:0000256" key="1">
    <source>
        <dbReference type="SAM" id="MobiDB-lite"/>
    </source>
</evidence>
<accession>A0A7C8M4N3</accession>
<feature type="compositionally biased region" description="Polar residues" evidence="1">
    <location>
        <begin position="157"/>
        <end position="173"/>
    </location>
</feature>
<evidence type="ECO:0000313" key="2">
    <source>
        <dbReference type="EMBL" id="KAF2870220.1"/>
    </source>
</evidence>
<feature type="region of interest" description="Disordered" evidence="1">
    <location>
        <begin position="61"/>
        <end position="84"/>
    </location>
</feature>
<feature type="region of interest" description="Disordered" evidence="1">
    <location>
        <begin position="101"/>
        <end position="183"/>
    </location>
</feature>
<organism evidence="2 3">
    <name type="scientific">Massariosphaeria phaeospora</name>
    <dbReference type="NCBI Taxonomy" id="100035"/>
    <lineage>
        <taxon>Eukaryota</taxon>
        <taxon>Fungi</taxon>
        <taxon>Dikarya</taxon>
        <taxon>Ascomycota</taxon>
        <taxon>Pezizomycotina</taxon>
        <taxon>Dothideomycetes</taxon>
        <taxon>Pleosporomycetidae</taxon>
        <taxon>Pleosporales</taxon>
        <taxon>Pleosporales incertae sedis</taxon>
        <taxon>Massariosphaeria</taxon>
    </lineage>
</organism>
<name>A0A7C8M4N3_9PLEO</name>
<feature type="region of interest" description="Disordered" evidence="1">
    <location>
        <begin position="1"/>
        <end position="28"/>
    </location>
</feature>
<dbReference type="Proteomes" id="UP000481861">
    <property type="component" value="Unassembled WGS sequence"/>
</dbReference>
<dbReference type="AlphaFoldDB" id="A0A7C8M4N3"/>
<feature type="compositionally biased region" description="Low complexity" evidence="1">
    <location>
        <begin position="139"/>
        <end position="156"/>
    </location>
</feature>